<dbReference type="InterPro" id="IPR046822">
    <property type="entry name" value="HPS6_C"/>
</dbReference>
<proteinExistence type="predicted"/>
<sequence length="800" mass="87195">MTRLALDRVTDFGDFGRGAELRGLLKQAFSRSRSSDVRVSPDGRHVHVILRTPASSLQTFDRNPRAHPGPGQKGLDLAHPRSAPIVDLLYLDHAAPLLAVVCEDGRSEIWRFREPQSGWQLLQTLDLCNSPRARVVSACVCLNLVVWCEERPPSSESPSASGPPLRFCICSRSFELDRGGLGFGGVRIALHNSPRYRVVGSGENVYLLPEGRCPGTVSRFFLSWSPRRDSFAVNSACRGLLHRKSSPASRESDFRGLIAECVGVLSAAEPPGIRAWAPTGCGGLLLLLTTGWVCAMQKDGVLRRVYKLPDNCVAGPGAPTGLNVYRDVVALVVGQTLFLIDTKCGVELEKIALKKEGLLFVNCLESHTPHLLSDSGLFVVTPGGGGERVSPASVLAEAVFEEACKYYQQRSLSSTPLTVEKLKKGGMFQAPIALAAILGDYLSADPSKHAGGHDKLLRSLDGELKTLVAMESLRTSMVKASEKDLESLCQTLVQQEVGRLLCADVERDNLLYLNSIFQMFPAQAWQALRAVLQLRCNGDGSLSTHAPAEVWKSVLAPVQVAANFSHAPVTAPLPVFELLCSSVFQFQPGWLPRFLEAAQRQAGSVSATSSWSYGVKDTAESLPLYKRALAVLPDDGQHQDLEVELLLCSQRPNAVMQALRILMGLRQWARVTETAQRFCRQSPLLNKEIFAALLCEVSQHRDLDPYLDLLWALCPEDLTVTSILNMVLKNLPPSSAALDAGPFRPGSRQPTVGLLKPLLSRVLQRESRPSRRYADILQSPTFPPPAPPRQPAPGGTRAAD</sequence>
<protein>
    <submittedName>
        <fullName evidence="4">Uncharacterized protein</fullName>
    </submittedName>
</protein>
<dbReference type="Proteomes" id="UP000694580">
    <property type="component" value="Chromosome 8"/>
</dbReference>
<dbReference type="GO" id="GO:0005765">
    <property type="term" value="C:lysosomal membrane"/>
    <property type="evidence" value="ECO:0007669"/>
    <property type="project" value="TreeGrafter"/>
</dbReference>
<dbReference type="GO" id="GO:0032418">
    <property type="term" value="P:lysosome localization"/>
    <property type="evidence" value="ECO:0007669"/>
    <property type="project" value="TreeGrafter"/>
</dbReference>
<accession>A0AAY4D865</accession>
<dbReference type="GeneTree" id="ENSGT00390000001546"/>
<dbReference type="PANTHER" id="PTHR14696">
    <property type="entry name" value="HERMANSKY-PUDLAK SYNDROME 6 PROTEIN"/>
    <property type="match status" value="1"/>
</dbReference>
<dbReference type="Pfam" id="PF15702">
    <property type="entry name" value="HPS6"/>
    <property type="match status" value="1"/>
</dbReference>
<organism evidence="4 5">
    <name type="scientific">Denticeps clupeoides</name>
    <name type="common">denticle herring</name>
    <dbReference type="NCBI Taxonomy" id="299321"/>
    <lineage>
        <taxon>Eukaryota</taxon>
        <taxon>Metazoa</taxon>
        <taxon>Chordata</taxon>
        <taxon>Craniata</taxon>
        <taxon>Vertebrata</taxon>
        <taxon>Euteleostomi</taxon>
        <taxon>Actinopterygii</taxon>
        <taxon>Neopterygii</taxon>
        <taxon>Teleostei</taxon>
        <taxon>Clupei</taxon>
        <taxon>Clupeiformes</taxon>
        <taxon>Denticipitoidei</taxon>
        <taxon>Denticipitidae</taxon>
        <taxon>Denticeps</taxon>
    </lineage>
</organism>
<reference evidence="4" key="2">
    <citation type="submission" date="2025-08" db="UniProtKB">
        <authorList>
            <consortium name="Ensembl"/>
        </authorList>
    </citation>
    <scope>IDENTIFICATION</scope>
</reference>
<name>A0AAY4D865_9TELE</name>
<evidence type="ECO:0000313" key="5">
    <source>
        <dbReference type="Proteomes" id="UP000694580"/>
    </source>
</evidence>
<gene>
    <name evidence="4" type="primary">HPS6</name>
</gene>
<feature type="domain" description="BLOC-2 complex member HPS6 C-terminal" evidence="3">
    <location>
        <begin position="397"/>
        <end position="789"/>
    </location>
</feature>
<dbReference type="PANTHER" id="PTHR14696:SF2">
    <property type="entry name" value="BLOC-2 COMPLEX MEMBER HPS6"/>
    <property type="match status" value="1"/>
</dbReference>
<dbReference type="GO" id="GO:0031084">
    <property type="term" value="C:BLOC-2 complex"/>
    <property type="evidence" value="ECO:0007669"/>
    <property type="project" value="TreeGrafter"/>
</dbReference>
<dbReference type="AlphaFoldDB" id="A0AAY4D865"/>
<dbReference type="GeneID" id="114795367"/>
<dbReference type="GO" id="GO:0072657">
    <property type="term" value="P:protein localization to membrane"/>
    <property type="evidence" value="ECO:0007669"/>
    <property type="project" value="TreeGrafter"/>
</dbReference>
<evidence type="ECO:0000259" key="3">
    <source>
        <dbReference type="Pfam" id="PF20468"/>
    </source>
</evidence>
<dbReference type="InterPro" id="IPR017218">
    <property type="entry name" value="BLOC-2_complex_Hps6_subunit"/>
</dbReference>
<reference evidence="4 5" key="1">
    <citation type="submission" date="2020-06" db="EMBL/GenBank/DDBJ databases">
        <authorList>
            <consortium name="Wellcome Sanger Institute Data Sharing"/>
        </authorList>
    </citation>
    <scope>NUCLEOTIDE SEQUENCE [LARGE SCALE GENOMIC DNA]</scope>
</reference>
<reference evidence="4" key="3">
    <citation type="submission" date="2025-09" db="UniProtKB">
        <authorList>
            <consortium name="Ensembl"/>
        </authorList>
    </citation>
    <scope>IDENTIFICATION</scope>
</reference>
<dbReference type="InterPro" id="IPR046823">
    <property type="entry name" value="HPS6_N"/>
</dbReference>
<evidence type="ECO:0000259" key="2">
    <source>
        <dbReference type="Pfam" id="PF15702"/>
    </source>
</evidence>
<dbReference type="Pfam" id="PF20468">
    <property type="entry name" value="HPS6_C"/>
    <property type="match status" value="1"/>
</dbReference>
<dbReference type="RefSeq" id="XP_028844381.1">
    <property type="nucleotide sequence ID" value="XM_028988548.1"/>
</dbReference>
<feature type="region of interest" description="Disordered" evidence="1">
    <location>
        <begin position="766"/>
        <end position="800"/>
    </location>
</feature>
<evidence type="ECO:0000313" key="4">
    <source>
        <dbReference type="Ensembl" id="ENSDCDP00010041750.1"/>
    </source>
</evidence>
<evidence type="ECO:0000256" key="1">
    <source>
        <dbReference type="SAM" id="MobiDB-lite"/>
    </source>
</evidence>
<dbReference type="Ensembl" id="ENSDCDT00010051738.1">
    <property type="protein sequence ID" value="ENSDCDP00010041750.1"/>
    <property type="gene ID" value="ENSDCDG00010026410.1"/>
</dbReference>
<keyword evidence="5" id="KW-1185">Reference proteome</keyword>
<feature type="compositionally biased region" description="Pro residues" evidence="1">
    <location>
        <begin position="781"/>
        <end position="791"/>
    </location>
</feature>
<feature type="domain" description="BLOC-2 complex member HPS6 N-terminal" evidence="2">
    <location>
        <begin position="3"/>
        <end position="380"/>
    </location>
</feature>